<keyword evidence="1" id="KW-1133">Transmembrane helix</keyword>
<protein>
    <submittedName>
        <fullName evidence="2">Uncharacterized protein</fullName>
    </submittedName>
</protein>
<feature type="transmembrane region" description="Helical" evidence="1">
    <location>
        <begin position="20"/>
        <end position="40"/>
    </location>
</feature>
<keyword evidence="1" id="KW-0472">Membrane</keyword>
<sequence length="148" mass="16332">MLEDELDGDDEPESKGCHSLFIFLIIALFGLSSSISALFIKDELGIDNGVKTPYLGFVKFLVVVEVFIEVLSICTACSSLESIRSIHCLNSTVDFIVSSFIIWGLNRAEDDNLVIDDYALTRLKNLNIASMALDVLGIPLMVFIESCF</sequence>
<dbReference type="AlphaFoldDB" id="A0A7S3LN15"/>
<reference evidence="2" key="1">
    <citation type="submission" date="2021-01" db="EMBL/GenBank/DDBJ databases">
        <authorList>
            <person name="Corre E."/>
            <person name="Pelletier E."/>
            <person name="Niang G."/>
            <person name="Scheremetjew M."/>
            <person name="Finn R."/>
            <person name="Kale V."/>
            <person name="Holt S."/>
            <person name="Cochrane G."/>
            <person name="Meng A."/>
            <person name="Brown T."/>
            <person name="Cohen L."/>
        </authorList>
    </citation>
    <scope>NUCLEOTIDE SEQUENCE</scope>
    <source>
        <strain evidence="2">GSBS06</strain>
    </source>
</reference>
<keyword evidence="1" id="KW-0812">Transmembrane</keyword>
<evidence type="ECO:0000313" key="2">
    <source>
        <dbReference type="EMBL" id="CAE0433945.1"/>
    </source>
</evidence>
<dbReference type="EMBL" id="HBIN01005853">
    <property type="protein sequence ID" value="CAE0433945.1"/>
    <property type="molecule type" value="Transcribed_RNA"/>
</dbReference>
<feature type="transmembrane region" description="Helical" evidence="1">
    <location>
        <begin position="60"/>
        <end position="80"/>
    </location>
</feature>
<feature type="transmembrane region" description="Helical" evidence="1">
    <location>
        <begin position="87"/>
        <end position="106"/>
    </location>
</feature>
<evidence type="ECO:0000256" key="1">
    <source>
        <dbReference type="SAM" id="Phobius"/>
    </source>
</evidence>
<feature type="transmembrane region" description="Helical" evidence="1">
    <location>
        <begin position="126"/>
        <end position="144"/>
    </location>
</feature>
<accession>A0A7S3LN15</accession>
<gene>
    <name evidence="2" type="ORF">ASTO00021_LOCUS4258</name>
</gene>
<proteinExistence type="predicted"/>
<name>A0A7S3LN15_9STRA</name>
<organism evidence="2">
    <name type="scientific">Aplanochytrium stocchinoi</name>
    <dbReference type="NCBI Taxonomy" id="215587"/>
    <lineage>
        <taxon>Eukaryota</taxon>
        <taxon>Sar</taxon>
        <taxon>Stramenopiles</taxon>
        <taxon>Bigyra</taxon>
        <taxon>Labyrinthulomycetes</taxon>
        <taxon>Thraustochytrida</taxon>
        <taxon>Thraustochytriidae</taxon>
        <taxon>Aplanochytrium</taxon>
    </lineage>
</organism>